<keyword evidence="1" id="KW-0472">Membrane</keyword>
<evidence type="ECO:0000313" key="2">
    <source>
        <dbReference type="EMBL" id="TNN63958.1"/>
    </source>
</evidence>
<organism evidence="2 3">
    <name type="scientific">Liparis tanakae</name>
    <name type="common">Tanaka's snailfish</name>
    <dbReference type="NCBI Taxonomy" id="230148"/>
    <lineage>
        <taxon>Eukaryota</taxon>
        <taxon>Metazoa</taxon>
        <taxon>Chordata</taxon>
        <taxon>Craniata</taxon>
        <taxon>Vertebrata</taxon>
        <taxon>Euteleostomi</taxon>
        <taxon>Actinopterygii</taxon>
        <taxon>Neopterygii</taxon>
        <taxon>Teleostei</taxon>
        <taxon>Neoteleostei</taxon>
        <taxon>Acanthomorphata</taxon>
        <taxon>Eupercaria</taxon>
        <taxon>Perciformes</taxon>
        <taxon>Cottioidei</taxon>
        <taxon>Cottales</taxon>
        <taxon>Liparidae</taxon>
        <taxon>Liparis</taxon>
    </lineage>
</organism>
<dbReference type="EMBL" id="SRLO01000261">
    <property type="protein sequence ID" value="TNN63958.1"/>
    <property type="molecule type" value="Genomic_DNA"/>
</dbReference>
<comment type="caution">
    <text evidence="2">The sequence shown here is derived from an EMBL/GenBank/DDBJ whole genome shotgun (WGS) entry which is preliminary data.</text>
</comment>
<protein>
    <submittedName>
        <fullName evidence="2">Uncharacterized protein</fullName>
    </submittedName>
</protein>
<keyword evidence="1" id="KW-0812">Transmembrane</keyword>
<dbReference type="Proteomes" id="UP000314294">
    <property type="component" value="Unassembled WGS sequence"/>
</dbReference>
<sequence>MKIWVPEPRNTDSSIPFLGGFLRKRRLLLFFGTSFASCSSSPTVLSSLGLPGGSELSFSPDGVSSFDPLAAGSAELTIAVIQNFLVGLGTASIAQRNTRMGRARDITEALTALFNTMMKSSLAVLECLCCCLDGAGTSAMLLDGDSSGLKRFPTLLSLGLGVERVLFILTV</sequence>
<gene>
    <name evidence="2" type="ORF">EYF80_025800</name>
</gene>
<dbReference type="AlphaFoldDB" id="A0A4Z2HDJ6"/>
<evidence type="ECO:0000313" key="3">
    <source>
        <dbReference type="Proteomes" id="UP000314294"/>
    </source>
</evidence>
<keyword evidence="3" id="KW-1185">Reference proteome</keyword>
<feature type="transmembrane region" description="Helical" evidence="1">
    <location>
        <begin position="70"/>
        <end position="94"/>
    </location>
</feature>
<accession>A0A4Z2HDJ6</accession>
<proteinExistence type="predicted"/>
<keyword evidence="1" id="KW-1133">Transmembrane helix</keyword>
<name>A0A4Z2HDJ6_9TELE</name>
<reference evidence="2 3" key="1">
    <citation type="submission" date="2019-03" db="EMBL/GenBank/DDBJ databases">
        <title>First draft genome of Liparis tanakae, snailfish: a comprehensive survey of snailfish specific genes.</title>
        <authorList>
            <person name="Kim W."/>
            <person name="Song I."/>
            <person name="Jeong J.-H."/>
            <person name="Kim D."/>
            <person name="Kim S."/>
            <person name="Ryu S."/>
            <person name="Song J.Y."/>
            <person name="Lee S.K."/>
        </authorList>
    </citation>
    <scope>NUCLEOTIDE SEQUENCE [LARGE SCALE GENOMIC DNA]</scope>
    <source>
        <tissue evidence="2">Muscle</tissue>
    </source>
</reference>
<evidence type="ECO:0000256" key="1">
    <source>
        <dbReference type="SAM" id="Phobius"/>
    </source>
</evidence>